<proteinExistence type="predicted"/>
<dbReference type="AlphaFoldDB" id="A0AAV5SR96"/>
<evidence type="ECO:0000313" key="2">
    <source>
        <dbReference type="Proteomes" id="UP001432027"/>
    </source>
</evidence>
<gene>
    <name evidence="1" type="ORF">PENTCL1PPCAC_7740</name>
</gene>
<dbReference type="Proteomes" id="UP001432027">
    <property type="component" value="Unassembled WGS sequence"/>
</dbReference>
<sequence>GFAYRGDLLRMERCLQREYGDRETPLGHWEQTRLVPRASKKRLSEDGRLPCSLLSPSGKIARSLSDEELEELIKMKHDSLLHLDDFTRLSDSTLLLKFAPYEISLGAYLRGHENTSIVQRLVWIDKTVSALSFLMSSGSCSSVLLTGETIVLQDADSLQLKLVHLGCEMDARDHWRWMAPESASSSSSPSSLVWQLAVLIWQTFTNFSLVPFASFSSSASFLSEDALLPPSSPCPFLVLPHSLSAEQKASQSMKKYQPNYASLDRFASAPASIKSLFSSCIVFSPRESRATWSTIARTAQ</sequence>
<dbReference type="EMBL" id="BTSX01000002">
    <property type="protein sequence ID" value="GMS85565.1"/>
    <property type="molecule type" value="Genomic_DNA"/>
</dbReference>
<keyword evidence="2" id="KW-1185">Reference proteome</keyword>
<dbReference type="Gene3D" id="1.10.510.10">
    <property type="entry name" value="Transferase(Phosphotransferase) domain 1"/>
    <property type="match status" value="1"/>
</dbReference>
<feature type="non-terminal residue" evidence="1">
    <location>
        <position position="1"/>
    </location>
</feature>
<dbReference type="InterPro" id="IPR011009">
    <property type="entry name" value="Kinase-like_dom_sf"/>
</dbReference>
<comment type="caution">
    <text evidence="1">The sequence shown here is derived from an EMBL/GenBank/DDBJ whole genome shotgun (WGS) entry which is preliminary data.</text>
</comment>
<evidence type="ECO:0000313" key="1">
    <source>
        <dbReference type="EMBL" id="GMS85565.1"/>
    </source>
</evidence>
<feature type="non-terminal residue" evidence="1">
    <location>
        <position position="300"/>
    </location>
</feature>
<dbReference type="SUPFAM" id="SSF56112">
    <property type="entry name" value="Protein kinase-like (PK-like)"/>
    <property type="match status" value="1"/>
</dbReference>
<reference evidence="1" key="1">
    <citation type="submission" date="2023-10" db="EMBL/GenBank/DDBJ databases">
        <title>Genome assembly of Pristionchus species.</title>
        <authorList>
            <person name="Yoshida K."/>
            <person name="Sommer R.J."/>
        </authorList>
    </citation>
    <scope>NUCLEOTIDE SEQUENCE</scope>
    <source>
        <strain evidence="1">RS0144</strain>
    </source>
</reference>
<name>A0AAV5SR96_9BILA</name>
<accession>A0AAV5SR96</accession>
<organism evidence="1 2">
    <name type="scientific">Pristionchus entomophagus</name>
    <dbReference type="NCBI Taxonomy" id="358040"/>
    <lineage>
        <taxon>Eukaryota</taxon>
        <taxon>Metazoa</taxon>
        <taxon>Ecdysozoa</taxon>
        <taxon>Nematoda</taxon>
        <taxon>Chromadorea</taxon>
        <taxon>Rhabditida</taxon>
        <taxon>Rhabditina</taxon>
        <taxon>Diplogasteromorpha</taxon>
        <taxon>Diplogasteroidea</taxon>
        <taxon>Neodiplogasteridae</taxon>
        <taxon>Pristionchus</taxon>
    </lineage>
</organism>
<protein>
    <submittedName>
        <fullName evidence="1">Uncharacterized protein</fullName>
    </submittedName>
</protein>